<dbReference type="AlphaFoldDB" id="A0A972SMZ5"/>
<dbReference type="InterPro" id="IPR001466">
    <property type="entry name" value="Beta-lactam-related"/>
</dbReference>
<keyword evidence="3" id="KW-0378">Hydrolase</keyword>
<dbReference type="InterPro" id="IPR052907">
    <property type="entry name" value="Beta-lactamase/esterase"/>
</dbReference>
<dbReference type="Proteomes" id="UP000655523">
    <property type="component" value="Unassembled WGS sequence"/>
</dbReference>
<accession>A0A972SMZ5</accession>
<protein>
    <submittedName>
        <fullName evidence="3">Serine hydrolase</fullName>
    </submittedName>
</protein>
<organism evidence="3 4">
    <name type="scientific">Paraburkholderia elongata</name>
    <dbReference type="NCBI Taxonomy" id="2675747"/>
    <lineage>
        <taxon>Bacteria</taxon>
        <taxon>Pseudomonadati</taxon>
        <taxon>Pseudomonadota</taxon>
        <taxon>Betaproteobacteria</taxon>
        <taxon>Burkholderiales</taxon>
        <taxon>Burkholderiaceae</taxon>
        <taxon>Paraburkholderia</taxon>
    </lineage>
</organism>
<comment type="caution">
    <text evidence="3">The sequence shown here is derived from an EMBL/GenBank/DDBJ whole genome shotgun (WGS) entry which is preliminary data.</text>
</comment>
<keyword evidence="4" id="KW-1185">Reference proteome</keyword>
<dbReference type="InterPro" id="IPR012338">
    <property type="entry name" value="Beta-lactam/transpept-like"/>
</dbReference>
<name>A0A972SMZ5_9BURK</name>
<dbReference type="PANTHER" id="PTHR43319">
    <property type="entry name" value="BETA-LACTAMASE-RELATED"/>
    <property type="match status" value="1"/>
</dbReference>
<sequence length="301" mass="33653">MRLTSSMRGSLIEHTSMFFLTPLWYVLLLPTLRVLVRCPFGTPWRTCMHRPLKIPGQKRVERWELPSKRMLGTLFGAQDDNRIDCHFAGVRTPSRSFRKKFAKNHRNQVGIALIVSGEMVADLWAGRVDPARTRTWTPDTIVTIRSSTNGILGTWFAVVIYRRLSSCENNVCEYWPEFAPSGKKEITIDMLLSHEAGLSGFIEPASVDELLYGTAVSEWLAQQPRQSMPGTVSSCYGMTLAVQWSRYTINVNAIASGCFPFGDDGYDDRVHGRVHLSLPTQSHGPPAAIRLSPSLSGVPAK</sequence>
<feature type="domain" description="Beta-lactamase-related" evidence="2">
    <location>
        <begin position="98"/>
        <end position="233"/>
    </location>
</feature>
<dbReference type="Pfam" id="PF00144">
    <property type="entry name" value="Beta-lactamase"/>
    <property type="match status" value="1"/>
</dbReference>
<gene>
    <name evidence="3" type="ORF">GNZ13_21865</name>
</gene>
<feature type="region of interest" description="Disordered" evidence="1">
    <location>
        <begin position="279"/>
        <end position="301"/>
    </location>
</feature>
<dbReference type="GO" id="GO:0016787">
    <property type="term" value="F:hydrolase activity"/>
    <property type="evidence" value="ECO:0007669"/>
    <property type="project" value="UniProtKB-KW"/>
</dbReference>
<reference evidence="3 4" key="1">
    <citation type="submission" date="2019-11" db="EMBL/GenBank/DDBJ databases">
        <title>Metabolism of dissolved organic matter in forest soils.</title>
        <authorList>
            <person name="Cyle K.T."/>
            <person name="Wilhelm R.C."/>
            <person name="Martinez C.E."/>
        </authorList>
    </citation>
    <scope>NUCLEOTIDE SEQUENCE [LARGE SCALE GENOMIC DNA]</scope>
    <source>
        <strain evidence="3 4">5N</strain>
    </source>
</reference>
<evidence type="ECO:0000256" key="1">
    <source>
        <dbReference type="SAM" id="MobiDB-lite"/>
    </source>
</evidence>
<evidence type="ECO:0000313" key="3">
    <source>
        <dbReference type="EMBL" id="NPT57150.1"/>
    </source>
</evidence>
<dbReference type="PANTHER" id="PTHR43319:SF3">
    <property type="entry name" value="BETA-LACTAMASE-RELATED DOMAIN-CONTAINING PROTEIN"/>
    <property type="match status" value="1"/>
</dbReference>
<evidence type="ECO:0000259" key="2">
    <source>
        <dbReference type="Pfam" id="PF00144"/>
    </source>
</evidence>
<dbReference type="EMBL" id="WOEZ01000117">
    <property type="protein sequence ID" value="NPT57150.1"/>
    <property type="molecule type" value="Genomic_DNA"/>
</dbReference>
<evidence type="ECO:0000313" key="4">
    <source>
        <dbReference type="Proteomes" id="UP000655523"/>
    </source>
</evidence>
<dbReference type="SUPFAM" id="SSF56601">
    <property type="entry name" value="beta-lactamase/transpeptidase-like"/>
    <property type="match status" value="1"/>
</dbReference>
<dbReference type="Gene3D" id="3.40.710.10">
    <property type="entry name" value="DD-peptidase/beta-lactamase superfamily"/>
    <property type="match status" value="1"/>
</dbReference>
<proteinExistence type="predicted"/>